<dbReference type="GO" id="GO:0017056">
    <property type="term" value="F:structural constituent of nuclear pore"/>
    <property type="evidence" value="ECO:0007669"/>
    <property type="project" value="UniProtKB-UniRule"/>
</dbReference>
<dbReference type="PANTHER" id="PTHR13003:SF2">
    <property type="entry name" value="NUCLEAR PORE COMPLEX PROTEIN NUP107"/>
    <property type="match status" value="1"/>
</dbReference>
<dbReference type="RefSeq" id="XP_056070663.1">
    <property type="nucleotide sequence ID" value="XM_056216416.1"/>
</dbReference>
<dbReference type="InterPro" id="IPR007252">
    <property type="entry name" value="Nup84/Nup107"/>
</dbReference>
<name>A0A9W8XK10_9PLEO</name>
<dbReference type="Proteomes" id="UP001140513">
    <property type="component" value="Unassembled WGS sequence"/>
</dbReference>
<evidence type="ECO:0000313" key="10">
    <source>
        <dbReference type="Proteomes" id="UP001140513"/>
    </source>
</evidence>
<evidence type="ECO:0000256" key="4">
    <source>
        <dbReference type="ARBA" id="ARBA00023010"/>
    </source>
</evidence>
<dbReference type="GeneID" id="80911185"/>
<keyword evidence="3" id="KW-0653">Protein transport</keyword>
<dbReference type="PANTHER" id="PTHR13003">
    <property type="entry name" value="NUP107-RELATED"/>
    <property type="match status" value="1"/>
</dbReference>
<comment type="similarity">
    <text evidence="7">Belongs to the nucleoporin Nup84/Nup107 family.</text>
</comment>
<evidence type="ECO:0000256" key="2">
    <source>
        <dbReference type="ARBA" id="ARBA00022816"/>
    </source>
</evidence>
<dbReference type="OrthoDB" id="3098at2759"/>
<keyword evidence="4 7" id="KW-0811">Translocation</keyword>
<dbReference type="GO" id="GO:0031080">
    <property type="term" value="C:nuclear pore outer ring"/>
    <property type="evidence" value="ECO:0007669"/>
    <property type="project" value="TreeGrafter"/>
</dbReference>
<dbReference type="Gene3D" id="1.10.3450.20">
    <property type="match status" value="1"/>
</dbReference>
<keyword evidence="1 7" id="KW-0813">Transport</keyword>
<comment type="subcellular location">
    <subcellularLocation>
        <location evidence="7">Nucleus</location>
        <location evidence="7">Nuclear pore complex</location>
    </subcellularLocation>
    <subcellularLocation>
        <location evidence="7">Nucleus membrane</location>
    </subcellularLocation>
</comment>
<keyword evidence="2" id="KW-0509">mRNA transport</keyword>
<accession>A0A9W8XK10</accession>
<evidence type="ECO:0000256" key="3">
    <source>
        <dbReference type="ARBA" id="ARBA00022927"/>
    </source>
</evidence>
<dbReference type="AlphaFoldDB" id="A0A9W8XK10"/>
<keyword evidence="10" id="KW-1185">Reference proteome</keyword>
<keyword evidence="5 7" id="KW-0906">Nuclear pore complex</keyword>
<organism evidence="9 10">
    <name type="scientific">Didymosphaeria variabile</name>
    <dbReference type="NCBI Taxonomy" id="1932322"/>
    <lineage>
        <taxon>Eukaryota</taxon>
        <taxon>Fungi</taxon>
        <taxon>Dikarya</taxon>
        <taxon>Ascomycota</taxon>
        <taxon>Pezizomycotina</taxon>
        <taxon>Dothideomycetes</taxon>
        <taxon>Pleosporomycetidae</taxon>
        <taxon>Pleosporales</taxon>
        <taxon>Massarineae</taxon>
        <taxon>Didymosphaeriaceae</taxon>
        <taxon>Didymosphaeria</taxon>
    </lineage>
</organism>
<comment type="function">
    <text evidence="7">Functions as a component of the nuclear pore complex (NPC).</text>
</comment>
<evidence type="ECO:0000256" key="6">
    <source>
        <dbReference type="ARBA" id="ARBA00023242"/>
    </source>
</evidence>
<dbReference type="EMBL" id="JAPEUX010000005">
    <property type="protein sequence ID" value="KAJ4352307.1"/>
    <property type="molecule type" value="Genomic_DNA"/>
</dbReference>
<keyword evidence="7" id="KW-0472">Membrane</keyword>
<dbReference type="Pfam" id="PF04121">
    <property type="entry name" value="Nup84_Nup100"/>
    <property type="match status" value="1"/>
</dbReference>
<keyword evidence="6 7" id="KW-0539">Nucleus</keyword>
<evidence type="ECO:0000313" key="9">
    <source>
        <dbReference type="EMBL" id="KAJ4352307.1"/>
    </source>
</evidence>
<evidence type="ECO:0000256" key="7">
    <source>
        <dbReference type="RuleBase" id="RU365072"/>
    </source>
</evidence>
<gene>
    <name evidence="9" type="primary">NUP84</name>
    <name evidence="9" type="ORF">N0V89_007655</name>
</gene>
<sequence length="945" mass="107201">MDLALQPASQSMQMHEDPLQPLRAMADRVGKEVEEFAERLDHWYTQSSDNEKTKHKATLKAVGKFRDIAESNVRELKKQKSAVGEGELDQSTKNRIASLLDDVNTGNRSVSLSAESRRDSLTHPTSSAQAELRDWQAELATWELVRVVFDHYHPEPGTDREATKEAHLATIGGTDRRSPKNEVWERFILADDRAREKKIILKWLQQTAKRSERNVDSIMNQLAKNAGKDVDTWTSGWLETKATIKQVKLKYGVEGPLDPTLPVSSRSEPKMLVSRLDPDAQTREQLALEKPDVYYEHALWMACYEMLRRGDPLSEINDWFKARNQGYRAICIGASGEPRPEGAPNMGPPDLGYLFRRTTYLAAQSTSYPYEAAAYGMVSENFQKIQAISHSWDDHLYAYYNALLLSRFDNFLLTEPKGQPRAQKHPQLNFPGVMEHINNDWEKATQKVVELLKQDGRTSQEAKTPIKLIQSALLTGTLDELVNKVGIAIADAVQTKSSLSTFIVDPDYSDDAVREAGPDGIFSCRGKRSVVVPEYYQRFLYEPHALRILVHIFIILGNPRDPLSKQQQSTLFARGNVIAAYVEFLRLAQRMSPIPLYAAHIERWRASMTLARILPEIVDPDDQRRYVGLMKGYGVDVETTISRNFHHVLNQTGLVVGLKQEVAKPISKFELLDKPRKGLAASTWPNGQHLKDQIVATGIQREDDAVIDCLLWYAHLANKDEEKISSQVGQALAVFLRAGHVAAADKLVTQISDGNISVDLDNHLPHFVRLIMLFDQWRTEEKKFIQYYPYKSGTNDAKQTDIFRNRGEDLRINTKAGGPILRDILEGITSTISVILEPIDDPSHTELWDIYKIYIPEIILAYLAVLQVAFLFSKREHAIEAMDLTVAVARKEWLSKTFQETKRMRELVDRLADVSRSMVEVGEKSKVKVTKEGKTAHIWNLNRQG</sequence>
<dbReference type="Gene3D" id="1.20.190.50">
    <property type="match status" value="1"/>
</dbReference>
<dbReference type="GO" id="GO:0000973">
    <property type="term" value="P:post-transcriptional tethering of RNA polymerase II gene DNA at nuclear periphery"/>
    <property type="evidence" value="ECO:0007669"/>
    <property type="project" value="TreeGrafter"/>
</dbReference>
<dbReference type="GO" id="GO:0006606">
    <property type="term" value="P:protein import into nucleus"/>
    <property type="evidence" value="ECO:0007669"/>
    <property type="project" value="TreeGrafter"/>
</dbReference>
<comment type="subunit">
    <text evidence="7">Part of the nuclear pore complex (NPC).</text>
</comment>
<proteinExistence type="inferred from homology"/>
<protein>
    <recommendedName>
        <fullName evidence="7">Nuclear pore complex protein</fullName>
    </recommendedName>
</protein>
<evidence type="ECO:0000256" key="1">
    <source>
        <dbReference type="ARBA" id="ARBA00022448"/>
    </source>
</evidence>
<reference evidence="9" key="1">
    <citation type="submission" date="2022-10" db="EMBL/GenBank/DDBJ databases">
        <title>Tapping the CABI collections for fungal endophytes: first genome assemblies for Collariella, Neodidymelliopsis, Ascochyta clinopodiicola, Didymella pomorum, Didymosphaeria variabile, Neocosmospora piperis and Neocucurbitaria cava.</title>
        <authorList>
            <person name="Hill R."/>
        </authorList>
    </citation>
    <scope>NUCLEOTIDE SEQUENCE</scope>
    <source>
        <strain evidence="9">IMI 356815</strain>
    </source>
</reference>
<evidence type="ECO:0000256" key="8">
    <source>
        <dbReference type="SAM" id="MobiDB-lite"/>
    </source>
</evidence>
<dbReference type="GO" id="GO:0006406">
    <property type="term" value="P:mRNA export from nucleus"/>
    <property type="evidence" value="ECO:0007669"/>
    <property type="project" value="TreeGrafter"/>
</dbReference>
<feature type="region of interest" description="Disordered" evidence="8">
    <location>
        <begin position="110"/>
        <end position="129"/>
    </location>
</feature>
<dbReference type="GO" id="GO:0031965">
    <property type="term" value="C:nuclear membrane"/>
    <property type="evidence" value="ECO:0007669"/>
    <property type="project" value="UniProtKB-SubCell"/>
</dbReference>
<comment type="caution">
    <text evidence="9">The sequence shown here is derived from an EMBL/GenBank/DDBJ whole genome shotgun (WGS) entry which is preliminary data.</text>
</comment>
<evidence type="ECO:0000256" key="5">
    <source>
        <dbReference type="ARBA" id="ARBA00023132"/>
    </source>
</evidence>